<dbReference type="SUPFAM" id="SSF53850">
    <property type="entry name" value="Periplasmic binding protein-like II"/>
    <property type="match status" value="1"/>
</dbReference>
<protein>
    <recommendedName>
        <fullName evidence="2">histidine kinase</fullName>
        <ecNumber evidence="2">2.7.13.3</ecNumber>
    </recommendedName>
</protein>
<dbReference type="Gene3D" id="1.10.287.130">
    <property type="match status" value="1"/>
</dbReference>
<keyword evidence="8" id="KW-0902">Two-component regulatory system</keyword>
<keyword evidence="9" id="KW-0812">Transmembrane</keyword>
<dbReference type="Gene3D" id="3.40.190.10">
    <property type="entry name" value="Periplasmic binding protein-like II"/>
    <property type="match status" value="2"/>
</dbReference>
<name>A0ABY0ETW8_CLOTA</name>
<dbReference type="SMART" id="SM00388">
    <property type="entry name" value="HisKA"/>
    <property type="match status" value="1"/>
</dbReference>
<keyword evidence="9" id="KW-1133">Transmembrane helix</keyword>
<accession>A0ABY0ETW8</accession>
<evidence type="ECO:0000313" key="13">
    <source>
        <dbReference type="Proteomes" id="UP000290273"/>
    </source>
</evidence>
<keyword evidence="7" id="KW-0067">ATP-binding</keyword>
<dbReference type="PANTHER" id="PTHR43065">
    <property type="entry name" value="SENSOR HISTIDINE KINASE"/>
    <property type="match status" value="1"/>
</dbReference>
<dbReference type="InterPro" id="IPR000014">
    <property type="entry name" value="PAS"/>
</dbReference>
<dbReference type="Gene3D" id="3.30.450.20">
    <property type="entry name" value="PAS domain"/>
    <property type="match status" value="1"/>
</dbReference>
<dbReference type="PANTHER" id="PTHR43065:SF10">
    <property type="entry name" value="PEROXIDE STRESS-ACTIVATED HISTIDINE KINASE MAK3"/>
    <property type="match status" value="1"/>
</dbReference>
<dbReference type="InterPro" id="IPR035965">
    <property type="entry name" value="PAS-like_dom_sf"/>
</dbReference>
<comment type="caution">
    <text evidence="12">The sequence shown here is derived from an EMBL/GenBank/DDBJ whole genome shotgun (WGS) entry which is preliminary data.</text>
</comment>
<dbReference type="InterPro" id="IPR000700">
    <property type="entry name" value="PAS-assoc_C"/>
</dbReference>
<keyword evidence="4" id="KW-0808">Transferase</keyword>
<feature type="domain" description="Histidine kinase" evidence="10">
    <location>
        <begin position="459"/>
        <end position="666"/>
    </location>
</feature>
<evidence type="ECO:0000256" key="3">
    <source>
        <dbReference type="ARBA" id="ARBA00022553"/>
    </source>
</evidence>
<dbReference type="InterPro" id="IPR001638">
    <property type="entry name" value="Solute-binding_3/MltF_N"/>
</dbReference>
<dbReference type="SMART" id="SM00062">
    <property type="entry name" value="PBPb"/>
    <property type="match status" value="1"/>
</dbReference>
<dbReference type="InterPro" id="IPR036097">
    <property type="entry name" value="HisK_dim/P_sf"/>
</dbReference>
<dbReference type="SUPFAM" id="SSF55785">
    <property type="entry name" value="PYP-like sensor domain (PAS domain)"/>
    <property type="match status" value="1"/>
</dbReference>
<evidence type="ECO:0000259" key="10">
    <source>
        <dbReference type="PROSITE" id="PS50109"/>
    </source>
</evidence>
<evidence type="ECO:0000313" key="12">
    <source>
        <dbReference type="EMBL" id="RXI57339.1"/>
    </source>
</evidence>
<dbReference type="Proteomes" id="UP000290273">
    <property type="component" value="Unassembled WGS sequence"/>
</dbReference>
<dbReference type="SUPFAM" id="SSF47384">
    <property type="entry name" value="Homodimeric domain of signal transducing histidine kinase"/>
    <property type="match status" value="1"/>
</dbReference>
<evidence type="ECO:0000256" key="9">
    <source>
        <dbReference type="SAM" id="Phobius"/>
    </source>
</evidence>
<dbReference type="InterPro" id="IPR036890">
    <property type="entry name" value="HATPase_C_sf"/>
</dbReference>
<reference evidence="12 13" key="1">
    <citation type="submission" date="2018-06" db="EMBL/GenBank/DDBJ databases">
        <title>Genome conservation of Clostridium tetani.</title>
        <authorList>
            <person name="Bruggemann H."/>
            <person name="Popoff M.R."/>
        </authorList>
    </citation>
    <scope>NUCLEOTIDE SEQUENCE [LARGE SCALE GENOMIC DNA]</scope>
    <source>
        <strain evidence="12 13">63.05</strain>
    </source>
</reference>
<sequence>MKGGGELYKNKRNILMILFFFIIIVIFYGVFQSRQNHNKKYEYAVIKVAGDDNFPPFEYMGDNKNYTGFNVDIVRALSLTCGFEVQFYPMNWEEACEKLKNGEIDLIQGMKKIQEREKEYDFSKPYFQNNQSIFILNENLGLYKYEDLKGKKVALQKGDVAINNLKALGDVNIVFTKDQEDALKRLLNKKVDAYIGNTLTGVNYINKLEIRDNIKIVDVPINSTEYSIAVKKGNVELLDRINRGLEEIKENGTYETIYRKWFGYDMTYPRWYVRKVFTFTLIATIISIILLLIFFTWNDILHKEVEKKTKELEVFNKSLISKNSQIQEEKDFREQILNNIFNGIITLNEKNKIIFINKAAKEILKLDKDLCGEYLEGTYLQHVFNIDSEFTETVERKLEIKDNRINDIYIRYRVKFINEKENNIKEKIISFRDITEEKAMEENIRTRDKMHSLGTLVSGIAHEIRNPLTSIKMYTELIPIKYDSAKFRERISKDIPLEIDRLNEIIKDLLEYSKPRKPFKEDINLLDELNRITIFLLDKLKKNRVNMYINIESNIYVHMDKNHFKQVIINLLINAIESIDKEVGEINIYSILKDEKIFLYIKDNGCGIEEEEMSKLFNPFYTNKSEGTGLGLFVSYQLLTENNVKINIRSKKELGSTFILEFGGIRSDNNCIN</sequence>
<evidence type="ECO:0000256" key="8">
    <source>
        <dbReference type="ARBA" id="ARBA00023012"/>
    </source>
</evidence>
<dbReference type="Gene3D" id="3.30.565.10">
    <property type="entry name" value="Histidine kinase-like ATPase, C-terminal domain"/>
    <property type="match status" value="1"/>
</dbReference>
<dbReference type="PRINTS" id="PR00344">
    <property type="entry name" value="BCTRLSENSOR"/>
</dbReference>
<keyword evidence="3" id="KW-0597">Phosphoprotein</keyword>
<dbReference type="InterPro" id="IPR004358">
    <property type="entry name" value="Sig_transdc_His_kin-like_C"/>
</dbReference>
<dbReference type="CDD" id="cd00130">
    <property type="entry name" value="PAS"/>
    <property type="match status" value="1"/>
</dbReference>
<dbReference type="SUPFAM" id="SSF55874">
    <property type="entry name" value="ATPase domain of HSP90 chaperone/DNA topoisomerase II/histidine kinase"/>
    <property type="match status" value="1"/>
</dbReference>
<dbReference type="Pfam" id="PF00497">
    <property type="entry name" value="SBP_bac_3"/>
    <property type="match status" value="1"/>
</dbReference>
<evidence type="ECO:0000256" key="5">
    <source>
        <dbReference type="ARBA" id="ARBA00022741"/>
    </source>
</evidence>
<keyword evidence="9" id="KW-0472">Membrane</keyword>
<dbReference type="InterPro" id="IPR003594">
    <property type="entry name" value="HATPase_dom"/>
</dbReference>
<evidence type="ECO:0000256" key="4">
    <source>
        <dbReference type="ARBA" id="ARBA00022679"/>
    </source>
</evidence>
<feature type="transmembrane region" description="Helical" evidence="9">
    <location>
        <begin position="12"/>
        <end position="31"/>
    </location>
</feature>
<organism evidence="12 13">
    <name type="scientific">Clostridium tetani</name>
    <dbReference type="NCBI Taxonomy" id="1513"/>
    <lineage>
        <taxon>Bacteria</taxon>
        <taxon>Bacillati</taxon>
        <taxon>Bacillota</taxon>
        <taxon>Clostridia</taxon>
        <taxon>Eubacteriales</taxon>
        <taxon>Clostridiaceae</taxon>
        <taxon>Clostridium</taxon>
    </lineage>
</organism>
<dbReference type="EMBL" id="QMAU01000022">
    <property type="protein sequence ID" value="RXI57339.1"/>
    <property type="molecule type" value="Genomic_DNA"/>
</dbReference>
<evidence type="ECO:0000256" key="6">
    <source>
        <dbReference type="ARBA" id="ARBA00022777"/>
    </source>
</evidence>
<dbReference type="EC" id="2.7.13.3" evidence="2"/>
<dbReference type="CDD" id="cd13704">
    <property type="entry name" value="PBP2_HisK"/>
    <property type="match status" value="1"/>
</dbReference>
<evidence type="ECO:0000256" key="7">
    <source>
        <dbReference type="ARBA" id="ARBA00022840"/>
    </source>
</evidence>
<gene>
    <name evidence="12" type="ORF">DP131_04890</name>
</gene>
<dbReference type="InterPro" id="IPR003661">
    <property type="entry name" value="HisK_dim/P_dom"/>
</dbReference>
<feature type="transmembrane region" description="Helical" evidence="9">
    <location>
        <begin position="276"/>
        <end position="297"/>
    </location>
</feature>
<dbReference type="PROSITE" id="PS50113">
    <property type="entry name" value="PAC"/>
    <property type="match status" value="1"/>
</dbReference>
<feature type="domain" description="PAC" evidence="11">
    <location>
        <begin position="392"/>
        <end position="446"/>
    </location>
</feature>
<dbReference type="PROSITE" id="PS50109">
    <property type="entry name" value="HIS_KIN"/>
    <property type="match status" value="1"/>
</dbReference>
<evidence type="ECO:0000256" key="2">
    <source>
        <dbReference type="ARBA" id="ARBA00012438"/>
    </source>
</evidence>
<evidence type="ECO:0000256" key="1">
    <source>
        <dbReference type="ARBA" id="ARBA00000085"/>
    </source>
</evidence>
<dbReference type="CDD" id="cd00082">
    <property type="entry name" value="HisKA"/>
    <property type="match status" value="1"/>
</dbReference>
<dbReference type="SMART" id="SM00387">
    <property type="entry name" value="HATPase_c"/>
    <property type="match status" value="1"/>
</dbReference>
<proteinExistence type="predicted"/>
<dbReference type="InterPro" id="IPR005467">
    <property type="entry name" value="His_kinase_dom"/>
</dbReference>
<dbReference type="Pfam" id="PF00512">
    <property type="entry name" value="HisKA"/>
    <property type="match status" value="1"/>
</dbReference>
<keyword evidence="6" id="KW-0418">Kinase</keyword>
<evidence type="ECO:0000259" key="11">
    <source>
        <dbReference type="PROSITE" id="PS50113"/>
    </source>
</evidence>
<comment type="catalytic activity">
    <reaction evidence="1">
        <text>ATP + protein L-histidine = ADP + protein N-phospho-L-histidine.</text>
        <dbReference type="EC" id="2.7.13.3"/>
    </reaction>
</comment>
<keyword evidence="5" id="KW-0547">Nucleotide-binding</keyword>
<dbReference type="Pfam" id="PF02518">
    <property type="entry name" value="HATPase_c"/>
    <property type="match status" value="1"/>
</dbReference>